<dbReference type="EMBL" id="JAVDQD010000002">
    <property type="protein sequence ID" value="MDR6239025.1"/>
    <property type="molecule type" value="Genomic_DNA"/>
</dbReference>
<dbReference type="Pfam" id="PF00383">
    <property type="entry name" value="dCMP_cyt_deam_1"/>
    <property type="match status" value="1"/>
</dbReference>
<evidence type="ECO:0000259" key="2">
    <source>
        <dbReference type="PROSITE" id="PS51747"/>
    </source>
</evidence>
<comment type="caution">
    <text evidence="3">The sequence shown here is derived from an EMBL/GenBank/DDBJ whole genome shotgun (WGS) entry which is preliminary data.</text>
</comment>
<dbReference type="GO" id="GO:0072527">
    <property type="term" value="P:pyrimidine-containing compound metabolic process"/>
    <property type="evidence" value="ECO:0007669"/>
    <property type="project" value="UniProtKB-ARBA"/>
</dbReference>
<dbReference type="PANTHER" id="PTHR11644:SF2">
    <property type="entry name" value="CYTIDINE DEAMINASE"/>
    <property type="match status" value="1"/>
</dbReference>
<accession>A0AAE3XNA4</accession>
<dbReference type="GO" id="GO:0008270">
    <property type="term" value="F:zinc ion binding"/>
    <property type="evidence" value="ECO:0007669"/>
    <property type="project" value="TreeGrafter"/>
</dbReference>
<dbReference type="PROSITE" id="PS51747">
    <property type="entry name" value="CYT_DCMP_DEAMINASES_2"/>
    <property type="match status" value="1"/>
</dbReference>
<dbReference type="AlphaFoldDB" id="A0AAE3XNA4"/>
<keyword evidence="3" id="KW-0378">Hydrolase</keyword>
<protein>
    <submittedName>
        <fullName evidence="3">Cytidine deaminase</fullName>
        <ecNumber evidence="3">3.5.4.5</ecNumber>
    </submittedName>
</protein>
<dbReference type="GO" id="GO:0005829">
    <property type="term" value="C:cytosol"/>
    <property type="evidence" value="ECO:0007669"/>
    <property type="project" value="TreeGrafter"/>
</dbReference>
<dbReference type="GO" id="GO:0055086">
    <property type="term" value="P:nucleobase-containing small molecule metabolic process"/>
    <property type="evidence" value="ECO:0007669"/>
    <property type="project" value="UniProtKB-ARBA"/>
</dbReference>
<dbReference type="RefSeq" id="WP_309938533.1">
    <property type="nucleotide sequence ID" value="NZ_AP025305.1"/>
</dbReference>
<evidence type="ECO:0000313" key="4">
    <source>
        <dbReference type="Proteomes" id="UP001185092"/>
    </source>
</evidence>
<organism evidence="3 4">
    <name type="scientific">Aureibacter tunicatorum</name>
    <dbReference type="NCBI Taxonomy" id="866807"/>
    <lineage>
        <taxon>Bacteria</taxon>
        <taxon>Pseudomonadati</taxon>
        <taxon>Bacteroidota</taxon>
        <taxon>Cytophagia</taxon>
        <taxon>Cytophagales</taxon>
        <taxon>Persicobacteraceae</taxon>
        <taxon>Aureibacter</taxon>
    </lineage>
</organism>
<dbReference type="Proteomes" id="UP001185092">
    <property type="component" value="Unassembled WGS sequence"/>
</dbReference>
<dbReference type="EC" id="3.5.4.5" evidence="3"/>
<gene>
    <name evidence="3" type="ORF">HNQ88_002062</name>
</gene>
<name>A0AAE3XNA4_9BACT</name>
<evidence type="ECO:0000313" key="3">
    <source>
        <dbReference type="EMBL" id="MDR6239025.1"/>
    </source>
</evidence>
<sequence length="161" mass="17918">MGNKVEKTIEYNLYNSVEELSAEDQVLWESAKRASESAYSPYSRFCVGAAVLMANGEIVIGSNQENAAYPSGLCAERVAFFSASTLYPNVEIKKVAIVAKRFSENEFVEVSPCGSCRQVMVEYEWKQGKNIEILFQGANNKILKLSNVKTLLPLVFTKDNL</sequence>
<dbReference type="Gene3D" id="3.40.140.10">
    <property type="entry name" value="Cytidine Deaminase, domain 2"/>
    <property type="match status" value="1"/>
</dbReference>
<proteinExistence type="inferred from homology"/>
<dbReference type="SUPFAM" id="SSF53927">
    <property type="entry name" value="Cytidine deaminase-like"/>
    <property type="match status" value="1"/>
</dbReference>
<dbReference type="NCBIfam" id="NF004064">
    <property type="entry name" value="PRK05578.1"/>
    <property type="match status" value="1"/>
</dbReference>
<evidence type="ECO:0000256" key="1">
    <source>
        <dbReference type="ARBA" id="ARBA00006576"/>
    </source>
</evidence>
<keyword evidence="4" id="KW-1185">Reference proteome</keyword>
<dbReference type="InterPro" id="IPR016193">
    <property type="entry name" value="Cytidine_deaminase-like"/>
</dbReference>
<dbReference type="InterPro" id="IPR050202">
    <property type="entry name" value="Cyt/Deoxycyt_deaminase"/>
</dbReference>
<dbReference type="PANTHER" id="PTHR11644">
    <property type="entry name" value="CYTIDINE DEAMINASE"/>
    <property type="match status" value="1"/>
</dbReference>
<dbReference type="GO" id="GO:0004126">
    <property type="term" value="F:cytidine deaminase activity"/>
    <property type="evidence" value="ECO:0007669"/>
    <property type="project" value="UniProtKB-EC"/>
</dbReference>
<dbReference type="CDD" id="cd01283">
    <property type="entry name" value="cytidine_deaminase"/>
    <property type="match status" value="1"/>
</dbReference>
<feature type="domain" description="CMP/dCMP-type deaminase" evidence="2">
    <location>
        <begin position="22"/>
        <end position="159"/>
    </location>
</feature>
<comment type="similarity">
    <text evidence="1">Belongs to the cytidine and deoxycytidylate deaminase family.</text>
</comment>
<dbReference type="InterPro" id="IPR002125">
    <property type="entry name" value="CMP_dCMP_dom"/>
</dbReference>
<reference evidence="3" key="1">
    <citation type="submission" date="2023-07" db="EMBL/GenBank/DDBJ databases">
        <title>Genomic Encyclopedia of Type Strains, Phase IV (KMG-IV): sequencing the most valuable type-strain genomes for metagenomic binning, comparative biology and taxonomic classification.</title>
        <authorList>
            <person name="Goeker M."/>
        </authorList>
    </citation>
    <scope>NUCLEOTIDE SEQUENCE</scope>
    <source>
        <strain evidence="3">DSM 26174</strain>
    </source>
</reference>